<evidence type="ECO:0000313" key="8">
    <source>
        <dbReference type="Proteomes" id="UP000688947"/>
    </source>
</evidence>
<dbReference type="PANTHER" id="PTHR43102">
    <property type="entry name" value="SLR1143 PROTEIN"/>
    <property type="match status" value="1"/>
</dbReference>
<evidence type="ECO:0000256" key="2">
    <source>
        <dbReference type="ARBA" id="ARBA00022771"/>
    </source>
</evidence>
<protein>
    <recommendedName>
        <fullName evidence="6">FYVE-type domain-containing protein</fullName>
    </recommendedName>
</protein>
<accession>A0A8T1TV47</accession>
<keyword evidence="3" id="KW-0862">Zinc</keyword>
<feature type="compositionally biased region" description="Low complexity" evidence="5">
    <location>
        <begin position="1"/>
        <end position="17"/>
    </location>
</feature>
<dbReference type="EMBL" id="JAENGZ010001235">
    <property type="protein sequence ID" value="KAG6949554.1"/>
    <property type="molecule type" value="Genomic_DNA"/>
</dbReference>
<dbReference type="AlphaFoldDB" id="A0A8T1TV47"/>
<feature type="compositionally biased region" description="Low complexity" evidence="5">
    <location>
        <begin position="560"/>
        <end position="579"/>
    </location>
</feature>
<name>A0A8T1TV47_9STRA</name>
<dbReference type="SMART" id="SM00064">
    <property type="entry name" value="FYVE"/>
    <property type="match status" value="1"/>
</dbReference>
<evidence type="ECO:0000313" key="7">
    <source>
        <dbReference type="EMBL" id="KAG6949554.1"/>
    </source>
</evidence>
<dbReference type="CDD" id="cd00065">
    <property type="entry name" value="FYVE_like_SF"/>
    <property type="match status" value="1"/>
</dbReference>
<proteinExistence type="predicted"/>
<keyword evidence="1" id="KW-0479">Metal-binding</keyword>
<dbReference type="InterPro" id="IPR000306">
    <property type="entry name" value="Znf_FYVE"/>
</dbReference>
<feature type="region of interest" description="Disordered" evidence="5">
    <location>
        <begin position="1"/>
        <end position="20"/>
    </location>
</feature>
<keyword evidence="2 4" id="KW-0863">Zinc-finger</keyword>
<dbReference type="PROSITE" id="PS50178">
    <property type="entry name" value="ZF_FYVE"/>
    <property type="match status" value="1"/>
</dbReference>
<evidence type="ECO:0000256" key="5">
    <source>
        <dbReference type="SAM" id="MobiDB-lite"/>
    </source>
</evidence>
<feature type="region of interest" description="Disordered" evidence="5">
    <location>
        <begin position="547"/>
        <end position="579"/>
    </location>
</feature>
<dbReference type="InterPro" id="IPR003018">
    <property type="entry name" value="GAF"/>
</dbReference>
<evidence type="ECO:0000256" key="1">
    <source>
        <dbReference type="ARBA" id="ARBA00022723"/>
    </source>
</evidence>
<dbReference type="Pfam" id="PF01590">
    <property type="entry name" value="GAF"/>
    <property type="match status" value="1"/>
</dbReference>
<evidence type="ECO:0000256" key="4">
    <source>
        <dbReference type="PROSITE-ProRule" id="PRU00091"/>
    </source>
</evidence>
<gene>
    <name evidence="7" type="ORF">JG687_00014791</name>
</gene>
<dbReference type="Proteomes" id="UP000688947">
    <property type="component" value="Unassembled WGS sequence"/>
</dbReference>
<feature type="region of interest" description="Disordered" evidence="5">
    <location>
        <begin position="176"/>
        <end position="199"/>
    </location>
</feature>
<dbReference type="OrthoDB" id="21225at2759"/>
<dbReference type="VEuPathDB" id="FungiDB:PC110_g18971"/>
<comment type="caution">
    <text evidence="7">The sequence shown here is derived from an EMBL/GenBank/DDBJ whole genome shotgun (WGS) entry which is preliminary data.</text>
</comment>
<dbReference type="Pfam" id="PF01363">
    <property type="entry name" value="FYVE"/>
    <property type="match status" value="1"/>
</dbReference>
<evidence type="ECO:0000256" key="3">
    <source>
        <dbReference type="ARBA" id="ARBA00022833"/>
    </source>
</evidence>
<feature type="compositionally biased region" description="Polar residues" evidence="5">
    <location>
        <begin position="547"/>
        <end position="559"/>
    </location>
</feature>
<feature type="compositionally biased region" description="Polar residues" evidence="5">
    <location>
        <begin position="176"/>
        <end position="192"/>
    </location>
</feature>
<organism evidence="7 8">
    <name type="scientific">Phytophthora cactorum</name>
    <dbReference type="NCBI Taxonomy" id="29920"/>
    <lineage>
        <taxon>Eukaryota</taxon>
        <taxon>Sar</taxon>
        <taxon>Stramenopiles</taxon>
        <taxon>Oomycota</taxon>
        <taxon>Peronosporomycetes</taxon>
        <taxon>Peronosporales</taxon>
        <taxon>Peronosporaceae</taxon>
        <taxon>Phytophthora</taxon>
    </lineage>
</organism>
<reference evidence="7" key="1">
    <citation type="submission" date="2021-01" db="EMBL/GenBank/DDBJ databases">
        <title>Phytophthora aleatoria, a newly-described species from Pinus radiata is distinct from Phytophthora cactorum isolates based on comparative genomics.</title>
        <authorList>
            <person name="Mcdougal R."/>
            <person name="Panda P."/>
            <person name="Williams N."/>
            <person name="Studholme D.J."/>
        </authorList>
    </citation>
    <scope>NUCLEOTIDE SEQUENCE</scope>
    <source>
        <strain evidence="7">NZFS 3830</strain>
    </source>
</reference>
<dbReference type="GO" id="GO:0008270">
    <property type="term" value="F:zinc ion binding"/>
    <property type="evidence" value="ECO:0007669"/>
    <property type="project" value="UniProtKB-KW"/>
</dbReference>
<sequence length="933" mass="104098">MWATSSMISESGCSESSRGVRLECDPKQRRLTITRGTDDMDASGWNVQLSDQEIVTDLLATLPKLKAAVDDHENRAPNWLRKSKSGDAVDVYELLPTRDGKGDDMDLVHSVVATIEIECHLNEVLNVLTSHKTNHDLEASMRAIIPKKKVRQGEVLLQPHATTLDGAPIRRTRLTQKSSRGGKTVRFDNTSIPEDEEEEDTERKVLVSVSMTRFKSKRRIDVRGRLRNRHQRLQKLCLATLTHQFVGKQRAVHVIKTLPRSVHDQLAPIEEKHQSRSVLGSGLRGLDHISVGFDIQTRNVHCIGARGAAQSTRIIAHGYASVTPPEQFGQQQQRTMTTYSPSELANYRSSHVNAEAKHVIELLTTSLMQFERVIRRRRLGLQTFIKIKSGDRGSDRQSFQTCEVCNNRFSLLRREFHCQLCGHVCCGDCSKQYEVEANVGEVTKKRLCVRCITNVDSCIFEDEDFMAALGPAVIDEDYDYDEEYDEEYESECDYDRRDENDTYASVGSTVACSEFESNGSPDDVSSDLYPENVLERSRALQTLDRLSQLSHSQPGSSRDTQLTQSQLSQSQSGFNDTQLTQSQLTQSKFHFQESQLTQSQLSQSQSQFKQSRFRQAQFDESIVAQLRADVEDHLKRTLRATLRDTRRNVAGADESQFSIAPLERDYQLEFDGSQTMSPSHPLPPKPLPAQERRRLQYVISSGALSPTYDRGALNMLGQIAAAHLNCPIGYVTMIDQSTQYVVGLHPRGAIGMSIPREESMCSYTIYHERPLVVKNALNDIRFSHMGFVSQTGLRFYAGFPIRAPDSAVVATICAADYKPHKYISAKQYAEMEALADLASTLIITPDIEIKTAKRDAHASCLAAASASKKDTTVGTASALNVTTSVRVTTSVVTTTSVAEKTASIEDCTAWLVVATILAFTSLNDVKGIPSRLA</sequence>
<feature type="domain" description="FYVE-type" evidence="6">
    <location>
        <begin position="396"/>
        <end position="456"/>
    </location>
</feature>
<dbReference type="PANTHER" id="PTHR43102:SF2">
    <property type="entry name" value="GAF DOMAIN-CONTAINING PROTEIN"/>
    <property type="match status" value="1"/>
</dbReference>
<dbReference type="InterPro" id="IPR017455">
    <property type="entry name" value="Znf_FYVE-rel"/>
</dbReference>
<evidence type="ECO:0000259" key="6">
    <source>
        <dbReference type="PROSITE" id="PS50178"/>
    </source>
</evidence>